<evidence type="ECO:0000256" key="5">
    <source>
        <dbReference type="ARBA" id="ARBA00022692"/>
    </source>
</evidence>
<keyword evidence="14" id="KW-1185">Reference proteome</keyword>
<dbReference type="InterPro" id="IPR005667">
    <property type="entry name" value="Sulph_transpt2"/>
</dbReference>
<comment type="subunit">
    <text evidence="2">The complex is composed of two ATP-binding proteins (CysA), two transmembrane proteins (CysT and CysW) and a solute-binding protein (CysP).</text>
</comment>
<feature type="transmembrane region" description="Helical" evidence="10">
    <location>
        <begin position="12"/>
        <end position="34"/>
    </location>
</feature>
<evidence type="ECO:0000256" key="7">
    <source>
        <dbReference type="ARBA" id="ARBA00023032"/>
    </source>
</evidence>
<keyword evidence="3 10" id="KW-0813">Transport</keyword>
<feature type="domain" description="ABC transmembrane type-1" evidence="12">
    <location>
        <begin position="52"/>
        <end position="251"/>
    </location>
</feature>
<feature type="transmembrane region" description="Helical" evidence="10">
    <location>
        <begin position="54"/>
        <end position="78"/>
    </location>
</feature>
<dbReference type="Proteomes" id="UP000430670">
    <property type="component" value="Unassembled WGS sequence"/>
</dbReference>
<comment type="function">
    <text evidence="11">Part of the binding-protein-dependent transport system for molybdenum; probably responsible for the translocation of the substrate across the membrane.</text>
</comment>
<dbReference type="NCBIfam" id="TIGR01581">
    <property type="entry name" value="Mo_ABC_porter"/>
    <property type="match status" value="1"/>
</dbReference>
<feature type="transmembrane region" description="Helical" evidence="10">
    <location>
        <begin position="232"/>
        <end position="253"/>
    </location>
</feature>
<comment type="similarity">
    <text evidence="11">Belongs to the binding-protein-dependent transport system permease family. CysTW subfamily.</text>
</comment>
<dbReference type="GO" id="GO:0015419">
    <property type="term" value="F:ABC-type sulfate transporter activity"/>
    <property type="evidence" value="ECO:0007669"/>
    <property type="project" value="InterPro"/>
</dbReference>
<accession>A0A6I3SJZ0</accession>
<name>A0A6I3SJZ0_HELMO</name>
<dbReference type="EMBL" id="WNKU01000009">
    <property type="protein sequence ID" value="MTV49200.1"/>
    <property type="molecule type" value="Genomic_DNA"/>
</dbReference>
<dbReference type="AlphaFoldDB" id="A0A6I3SJZ0"/>
<dbReference type="GO" id="GO:0015098">
    <property type="term" value="F:molybdate ion transmembrane transporter activity"/>
    <property type="evidence" value="ECO:0007669"/>
    <property type="project" value="UniProtKB-UniRule"/>
</dbReference>
<comment type="caution">
    <text evidence="13">The sequence shown here is derived from an EMBL/GenBank/DDBJ whole genome shotgun (WGS) entry which is preliminary data.</text>
</comment>
<evidence type="ECO:0000256" key="1">
    <source>
        <dbReference type="ARBA" id="ARBA00004141"/>
    </source>
</evidence>
<dbReference type="PANTHER" id="PTHR30406:SF8">
    <property type="entry name" value="SULFATE TRANSPORT SYSTEM PERMEASE PROTEIN CYST"/>
    <property type="match status" value="1"/>
</dbReference>
<keyword evidence="4 11" id="KW-0500">Molybdenum</keyword>
<dbReference type="Pfam" id="PF00528">
    <property type="entry name" value="BPD_transp_1"/>
    <property type="match status" value="1"/>
</dbReference>
<evidence type="ECO:0000256" key="9">
    <source>
        <dbReference type="ARBA" id="ARBA00025323"/>
    </source>
</evidence>
<proteinExistence type="inferred from homology"/>
<gene>
    <name evidence="13" type="primary">modB</name>
    <name evidence="13" type="ORF">GJ688_09435</name>
</gene>
<keyword evidence="6 10" id="KW-1133">Transmembrane helix</keyword>
<dbReference type="InterPro" id="IPR035906">
    <property type="entry name" value="MetI-like_sf"/>
</dbReference>
<evidence type="ECO:0000256" key="10">
    <source>
        <dbReference type="RuleBase" id="RU363032"/>
    </source>
</evidence>
<dbReference type="OrthoDB" id="9795403at2"/>
<keyword evidence="7" id="KW-0764">Sulfate transport</keyword>
<evidence type="ECO:0000259" key="12">
    <source>
        <dbReference type="PROSITE" id="PS50928"/>
    </source>
</evidence>
<feature type="transmembrane region" description="Helical" evidence="10">
    <location>
        <begin position="90"/>
        <end position="115"/>
    </location>
</feature>
<evidence type="ECO:0000256" key="8">
    <source>
        <dbReference type="ARBA" id="ARBA00023136"/>
    </source>
</evidence>
<dbReference type="CDD" id="cd06261">
    <property type="entry name" value="TM_PBP2"/>
    <property type="match status" value="1"/>
</dbReference>
<feature type="transmembrane region" description="Helical" evidence="10">
    <location>
        <begin position="127"/>
        <end position="146"/>
    </location>
</feature>
<reference evidence="13 14" key="1">
    <citation type="submission" date="2019-11" db="EMBL/GenBank/DDBJ databases">
        <title>Whole-genome sequence of a the green, strictly anaerobic photosynthetic bacterium Heliobacillus mobilis DSM 6151.</title>
        <authorList>
            <person name="Kyndt J.A."/>
            <person name="Meyer T.E."/>
        </authorList>
    </citation>
    <scope>NUCLEOTIDE SEQUENCE [LARGE SCALE GENOMIC DNA]</scope>
    <source>
        <strain evidence="13 14">DSM 6151</strain>
    </source>
</reference>
<evidence type="ECO:0000256" key="4">
    <source>
        <dbReference type="ARBA" id="ARBA00022505"/>
    </source>
</evidence>
<dbReference type="PROSITE" id="PS50928">
    <property type="entry name" value="ABC_TM1"/>
    <property type="match status" value="1"/>
</dbReference>
<dbReference type="Gene3D" id="1.10.3720.10">
    <property type="entry name" value="MetI-like"/>
    <property type="match status" value="1"/>
</dbReference>
<keyword evidence="11" id="KW-1003">Cell membrane</keyword>
<evidence type="ECO:0000256" key="6">
    <source>
        <dbReference type="ARBA" id="ARBA00022989"/>
    </source>
</evidence>
<dbReference type="SUPFAM" id="SSF161098">
    <property type="entry name" value="MetI-like"/>
    <property type="match status" value="1"/>
</dbReference>
<protein>
    <recommendedName>
        <fullName evidence="11">Molybdenum transport system permease</fullName>
    </recommendedName>
</protein>
<evidence type="ECO:0000256" key="2">
    <source>
        <dbReference type="ARBA" id="ARBA00011779"/>
    </source>
</evidence>
<dbReference type="InterPro" id="IPR000515">
    <property type="entry name" value="MetI-like"/>
</dbReference>
<sequence>MRRKRDLFSTVFWMITAVMVSFLLVLFSGLLFYGDAQTMVSILKHPEFRFALALTLQTSIVATLMATVVAVPCGYLLARRNFPGKLLVDSLLELPIVLPPLVSGVALLIFFGPLFGPNFREAGIEVVFTHVGVVVAQWFVAVPFAIRSFRHAFESVDPRLEKVARTLGCTPLQSFWRVLLPIARRGILGGMTMTWARTLGEFGATAMLAGVTRFKTETLPVAIYLSMTNGDLAFSLSIAALLLFMALSILTAFKMLTQTEVQL</sequence>
<comment type="function">
    <text evidence="9">Part of the ABC transporter complex CysAWTP (TC 3.A.1.6.1) involved in sulfate/thiosulfate import. Probably responsible for the translocation of the substrate across the membrane.</text>
</comment>
<evidence type="ECO:0000256" key="11">
    <source>
        <dbReference type="RuleBase" id="RU365097"/>
    </source>
</evidence>
<dbReference type="NCBIfam" id="TIGR02141">
    <property type="entry name" value="modB_ABC"/>
    <property type="match status" value="1"/>
</dbReference>
<keyword evidence="8 10" id="KW-0472">Membrane</keyword>
<dbReference type="InterPro" id="IPR011867">
    <property type="entry name" value="ModB_ABC"/>
</dbReference>
<comment type="subcellular location">
    <subcellularLocation>
        <location evidence="10">Cell membrane</location>
        <topology evidence="10">Multi-pass membrane protein</topology>
    </subcellularLocation>
    <subcellularLocation>
        <location evidence="1">Membrane</location>
        <topology evidence="1">Multi-pass membrane protein</topology>
    </subcellularLocation>
</comment>
<dbReference type="GO" id="GO:0005886">
    <property type="term" value="C:plasma membrane"/>
    <property type="evidence" value="ECO:0007669"/>
    <property type="project" value="UniProtKB-SubCell"/>
</dbReference>
<keyword evidence="5 10" id="KW-0812">Transmembrane</keyword>
<evidence type="ECO:0000256" key="3">
    <source>
        <dbReference type="ARBA" id="ARBA00022448"/>
    </source>
</evidence>
<dbReference type="PANTHER" id="PTHR30406">
    <property type="entry name" value="SULFATE TRANSPORT SYSTEM PERMEASE PROTEIN"/>
    <property type="match status" value="1"/>
</dbReference>
<organism evidence="13 14">
    <name type="scientific">Heliobacterium mobile</name>
    <name type="common">Heliobacillus mobilis</name>
    <dbReference type="NCBI Taxonomy" id="28064"/>
    <lineage>
        <taxon>Bacteria</taxon>
        <taxon>Bacillati</taxon>
        <taxon>Bacillota</taxon>
        <taxon>Clostridia</taxon>
        <taxon>Eubacteriales</taxon>
        <taxon>Heliobacteriaceae</taxon>
        <taxon>Heliobacterium</taxon>
    </lineage>
</organism>
<dbReference type="InterPro" id="IPR006469">
    <property type="entry name" value="NifC_ABC_porter"/>
</dbReference>
<evidence type="ECO:0000313" key="13">
    <source>
        <dbReference type="EMBL" id="MTV49200.1"/>
    </source>
</evidence>
<evidence type="ECO:0000313" key="14">
    <source>
        <dbReference type="Proteomes" id="UP000430670"/>
    </source>
</evidence>